<reference evidence="1" key="1">
    <citation type="journal article" date="2014" name="Int. J. Syst. Evol. Microbiol.">
        <title>Complete genome sequence of Corynebacterium casei LMG S-19264T (=DSM 44701T), isolated from a smear-ripened cheese.</title>
        <authorList>
            <consortium name="US DOE Joint Genome Institute (JGI-PGF)"/>
            <person name="Walter F."/>
            <person name="Albersmeier A."/>
            <person name="Kalinowski J."/>
            <person name="Ruckert C."/>
        </authorList>
    </citation>
    <scope>NUCLEOTIDE SEQUENCE</scope>
    <source>
        <strain evidence="1">CGMCC 4.5737</strain>
    </source>
</reference>
<dbReference type="Gene3D" id="3.30.530.20">
    <property type="match status" value="1"/>
</dbReference>
<organism evidence="1 2">
    <name type="scientific">Longimycelium tulufanense</name>
    <dbReference type="NCBI Taxonomy" id="907463"/>
    <lineage>
        <taxon>Bacteria</taxon>
        <taxon>Bacillati</taxon>
        <taxon>Actinomycetota</taxon>
        <taxon>Actinomycetes</taxon>
        <taxon>Pseudonocardiales</taxon>
        <taxon>Pseudonocardiaceae</taxon>
        <taxon>Longimycelium</taxon>
    </lineage>
</organism>
<dbReference type="SUPFAM" id="SSF55961">
    <property type="entry name" value="Bet v1-like"/>
    <property type="match status" value="1"/>
</dbReference>
<dbReference type="InterPro" id="IPR023393">
    <property type="entry name" value="START-like_dom_sf"/>
</dbReference>
<accession>A0A8J3CDT4</accession>
<evidence type="ECO:0000313" key="2">
    <source>
        <dbReference type="Proteomes" id="UP000637578"/>
    </source>
</evidence>
<dbReference type="Pfam" id="PF10604">
    <property type="entry name" value="Polyketide_cyc2"/>
    <property type="match status" value="1"/>
</dbReference>
<dbReference type="Proteomes" id="UP000637578">
    <property type="component" value="Unassembled WGS sequence"/>
</dbReference>
<proteinExistence type="predicted"/>
<name>A0A8J3CDT4_9PSEU</name>
<protein>
    <submittedName>
        <fullName evidence="1">Uncharacterized protein</fullName>
    </submittedName>
</protein>
<reference evidence="1" key="2">
    <citation type="submission" date="2020-09" db="EMBL/GenBank/DDBJ databases">
        <authorList>
            <person name="Sun Q."/>
            <person name="Zhou Y."/>
        </authorList>
    </citation>
    <scope>NUCLEOTIDE SEQUENCE</scope>
    <source>
        <strain evidence="1">CGMCC 4.5737</strain>
    </source>
</reference>
<comment type="caution">
    <text evidence="1">The sequence shown here is derived from an EMBL/GenBank/DDBJ whole genome shotgun (WGS) entry which is preliminary data.</text>
</comment>
<keyword evidence="2" id="KW-1185">Reference proteome</keyword>
<dbReference type="RefSeq" id="WP_189061521.1">
    <property type="nucleotide sequence ID" value="NZ_BMMK01000043.1"/>
</dbReference>
<dbReference type="CDD" id="cd07812">
    <property type="entry name" value="SRPBCC"/>
    <property type="match status" value="1"/>
</dbReference>
<sequence>MTGETNLSTLFSTSWELSASAEVLAPAERLYTLVSDVTRMGEWSPECTGGEWISGEPGRVGSRFHGHNKVGEQTWTTECEVVSAEHPHRFTWVVLASPADREILTWSFEIESNGASSRLTQRHRMRSVPPPLRATLEKAGPERAPEVLQRRREMLQEGIRRTVARLKAAAENS</sequence>
<dbReference type="AlphaFoldDB" id="A0A8J3CDT4"/>
<dbReference type="EMBL" id="BMMK01000043">
    <property type="protein sequence ID" value="GGM78983.1"/>
    <property type="molecule type" value="Genomic_DNA"/>
</dbReference>
<gene>
    <name evidence="1" type="ORF">GCM10012275_57020</name>
</gene>
<evidence type="ECO:0000313" key="1">
    <source>
        <dbReference type="EMBL" id="GGM78983.1"/>
    </source>
</evidence>
<dbReference type="InterPro" id="IPR019587">
    <property type="entry name" value="Polyketide_cyclase/dehydratase"/>
</dbReference>